<dbReference type="STRING" id="1229780.BN381_100074"/>
<dbReference type="eggNOG" id="COG1131">
    <property type="taxonomic scope" value="Bacteria"/>
</dbReference>
<dbReference type="PANTHER" id="PTHR43582:SF2">
    <property type="entry name" value="LINEARMYCIN RESISTANCE ATP-BINDING PROTEIN LNRL"/>
    <property type="match status" value="1"/>
</dbReference>
<dbReference type="EMBL" id="CANL01000002">
    <property type="protein sequence ID" value="CCM62187.1"/>
    <property type="molecule type" value="Genomic_DNA"/>
</dbReference>
<evidence type="ECO:0000256" key="2">
    <source>
        <dbReference type="ARBA" id="ARBA00022840"/>
    </source>
</evidence>
<keyword evidence="5" id="KW-1185">Reference proteome</keyword>
<dbReference type="Proteomes" id="UP000018291">
    <property type="component" value="Unassembled WGS sequence"/>
</dbReference>
<dbReference type="PROSITE" id="PS50893">
    <property type="entry name" value="ABC_TRANSPORTER_2"/>
    <property type="match status" value="1"/>
</dbReference>
<comment type="caution">
    <text evidence="4">The sequence shown here is derived from an EMBL/GenBank/DDBJ whole genome shotgun (WGS) entry which is preliminary data.</text>
</comment>
<dbReference type="GO" id="GO:0005524">
    <property type="term" value="F:ATP binding"/>
    <property type="evidence" value="ECO:0007669"/>
    <property type="project" value="UniProtKB-KW"/>
</dbReference>
<dbReference type="Gene3D" id="3.40.50.300">
    <property type="entry name" value="P-loop containing nucleotide triphosphate hydrolases"/>
    <property type="match status" value="1"/>
</dbReference>
<proteinExistence type="predicted"/>
<dbReference type="InterPro" id="IPR027417">
    <property type="entry name" value="P-loop_NTPase"/>
</dbReference>
<feature type="domain" description="ABC transporter" evidence="3">
    <location>
        <begin position="55"/>
        <end position="285"/>
    </location>
</feature>
<dbReference type="PROSITE" id="PS00211">
    <property type="entry name" value="ABC_TRANSPORTER_1"/>
    <property type="match status" value="1"/>
</dbReference>
<dbReference type="PANTHER" id="PTHR43582">
    <property type="entry name" value="LINEARMYCIN RESISTANCE ATP-BINDING PROTEIN LNRL"/>
    <property type="match status" value="1"/>
</dbReference>
<evidence type="ECO:0000313" key="5">
    <source>
        <dbReference type="Proteomes" id="UP000018291"/>
    </source>
</evidence>
<gene>
    <name evidence="4" type="primary">yfiL</name>
    <name evidence="4" type="ORF">BN381_100074</name>
</gene>
<keyword evidence="2 4" id="KW-0067">ATP-binding</keyword>
<dbReference type="InterPro" id="IPR017871">
    <property type="entry name" value="ABC_transporter-like_CS"/>
</dbReference>
<dbReference type="SMART" id="SM00382">
    <property type="entry name" value="AAA"/>
    <property type="match status" value="1"/>
</dbReference>
<dbReference type="SUPFAM" id="SSF52540">
    <property type="entry name" value="P-loop containing nucleoside triphosphate hydrolases"/>
    <property type="match status" value="1"/>
</dbReference>
<accession>R4Z0N3</accession>
<dbReference type="Pfam" id="PF00005">
    <property type="entry name" value="ABC_tran"/>
    <property type="match status" value="1"/>
</dbReference>
<organism evidence="4 5">
    <name type="scientific">Candidatus Neomicrothrix parvicella RN1</name>
    <dbReference type="NCBI Taxonomy" id="1229780"/>
    <lineage>
        <taxon>Bacteria</taxon>
        <taxon>Bacillati</taxon>
        <taxon>Actinomycetota</taxon>
        <taxon>Acidimicrobiia</taxon>
        <taxon>Acidimicrobiales</taxon>
        <taxon>Microthrixaceae</taxon>
        <taxon>Candidatus Neomicrothrix</taxon>
    </lineage>
</organism>
<evidence type="ECO:0000256" key="1">
    <source>
        <dbReference type="ARBA" id="ARBA00022741"/>
    </source>
</evidence>
<evidence type="ECO:0000259" key="3">
    <source>
        <dbReference type="PROSITE" id="PS50893"/>
    </source>
</evidence>
<name>R4Z0N3_9ACTN</name>
<dbReference type="GO" id="GO:0016887">
    <property type="term" value="F:ATP hydrolysis activity"/>
    <property type="evidence" value="ECO:0007669"/>
    <property type="project" value="InterPro"/>
</dbReference>
<keyword evidence="1" id="KW-0547">Nucleotide-binding</keyword>
<reference evidence="4 5" key="1">
    <citation type="journal article" date="2013" name="ISME J.">
        <title>Metabolic model for the filamentous 'Candidatus Microthrix parvicella' based on genomic and metagenomic analyses.</title>
        <authorList>
            <person name="Jon McIlroy S."/>
            <person name="Kristiansen R."/>
            <person name="Albertsen M."/>
            <person name="Michael Karst S."/>
            <person name="Rossetti S."/>
            <person name="Lund Nielsen J."/>
            <person name="Tandoi V."/>
            <person name="James Seviour R."/>
            <person name="Nielsen P.H."/>
        </authorList>
    </citation>
    <scope>NUCLEOTIDE SEQUENCE [LARGE SCALE GENOMIC DNA]</scope>
    <source>
        <strain evidence="4 5">RN1</strain>
    </source>
</reference>
<evidence type="ECO:0000313" key="4">
    <source>
        <dbReference type="EMBL" id="CCM62187.1"/>
    </source>
</evidence>
<protein>
    <submittedName>
        <fullName evidence="4">Putative ABC transporter (ATP-binding protein)</fullName>
    </submittedName>
</protein>
<dbReference type="AlphaFoldDB" id="R4Z0N3"/>
<sequence length="362" mass="38738">MVLPIPGVTVTVTVLSPAVRDRVLDTNIRLGAGLFRTQHTHGNQQRWLEMTDPVLVANGLVRRFGDLTAVDDVSFRIEPGETYGLLGPNGAGKTTIISMVAGLLGPDAGETRILGKAIGPGVVSAKAHIGLVPQELAIYPDLTGRENLRFFGRLQKLGGDQLKRRIDEVLTVIGLEDRGGDLTKEYSGGMKRRLNIGIGLLHQPELLILDEPTVGVDPQSRNSILKSVEALAVSGMAVLYTTHYMEEAERLCDRVGILDHGVMQAEGTRDELLVLTGETDRVHLEGTGNLEAATTALRRLGAVKSVTGDRRNIDLTVEDAPVALAGIVGAAAEAGMSVTDVEVARPDLESVFLNLTGRALRD</sequence>
<dbReference type="HOGENOM" id="CLU_000604_1_2_11"/>
<dbReference type="InterPro" id="IPR003439">
    <property type="entry name" value="ABC_transporter-like_ATP-bd"/>
</dbReference>
<dbReference type="InterPro" id="IPR003593">
    <property type="entry name" value="AAA+_ATPase"/>
</dbReference>